<dbReference type="Proteomes" id="UP000887579">
    <property type="component" value="Unplaced"/>
</dbReference>
<evidence type="ECO:0000313" key="1">
    <source>
        <dbReference type="Proteomes" id="UP000887579"/>
    </source>
</evidence>
<name>A0AC34GT87_9BILA</name>
<evidence type="ECO:0000313" key="2">
    <source>
        <dbReference type="WBParaSite" id="ES5_v2.g7917.t1"/>
    </source>
</evidence>
<reference evidence="2" key="1">
    <citation type="submission" date="2022-11" db="UniProtKB">
        <authorList>
            <consortium name="WormBaseParasite"/>
        </authorList>
    </citation>
    <scope>IDENTIFICATION</scope>
</reference>
<protein>
    <submittedName>
        <fullName evidence="2">Ral GTPase-activating protein subunit alpha/beta N-terminal domain-containing protein</fullName>
    </submittedName>
</protein>
<accession>A0AC34GT87</accession>
<organism evidence="1 2">
    <name type="scientific">Panagrolaimus sp. ES5</name>
    <dbReference type="NCBI Taxonomy" id="591445"/>
    <lineage>
        <taxon>Eukaryota</taxon>
        <taxon>Metazoa</taxon>
        <taxon>Ecdysozoa</taxon>
        <taxon>Nematoda</taxon>
        <taxon>Chromadorea</taxon>
        <taxon>Rhabditida</taxon>
        <taxon>Tylenchina</taxon>
        <taxon>Panagrolaimomorpha</taxon>
        <taxon>Panagrolaimoidea</taxon>
        <taxon>Panagrolaimidae</taxon>
        <taxon>Panagrolaimus</taxon>
    </lineage>
</organism>
<dbReference type="WBParaSite" id="ES5_v2.g7917.t1">
    <property type="protein sequence ID" value="ES5_v2.g7917.t1"/>
    <property type="gene ID" value="ES5_v2.g7917"/>
</dbReference>
<proteinExistence type="predicted"/>
<sequence>MELYEQWPLLEFSNIKDSILSKFSINAGTSVAHLLVKELSDNIDQPTDTTISTEQDLEWIMQIINHAFSLPFSSKNYETIRGAVKIYLTWTSALTVDVHPSCPTILRDHPDRYFRRMLDAMRHVFTPREAVDNESGNRQANEMRNILSTLQGLSEHIVDEFKDEAWSKLILFLLEVNAQMLDDPKVFDDFYSPVASELIGTLLTCWITASLQEYIPSPAYWKTFTSLCRKWVVHVPLIEHWGRKVLPLASIMMQKSYKNIHWGPTINDEKLLRLIPINSETKVPKELSETWFRTFHLLGTPSKILATESTGNSDHLSLSFFLAVLVHVRLIDIICGDTEVSMNFSESEEVHSLWQDACRELQDEWSKSYHHHRLSNLSNSSIPHSASMENTPMAQQTSTPSAISTGSVGRKNALIIPGSRQMRASTRNHPFSIHKEPASAPVIIEESHQPPFCEPARPKLGQFVYHYLKTNQFRQLKRFAPPSNGINSNVVLE</sequence>